<evidence type="ECO:0000313" key="2">
    <source>
        <dbReference type="EMBL" id="MFC3303222.1"/>
    </source>
</evidence>
<keyword evidence="3" id="KW-1185">Reference proteome</keyword>
<accession>A0ABV7MEB0</accession>
<dbReference type="RefSeq" id="WP_189575562.1">
    <property type="nucleotide sequence ID" value="NZ_BMXU01000002.1"/>
</dbReference>
<comment type="caution">
    <text evidence="2">The sequence shown here is derived from an EMBL/GenBank/DDBJ whole genome shotgun (WGS) entry which is preliminary data.</text>
</comment>
<evidence type="ECO:0000256" key="1">
    <source>
        <dbReference type="SAM" id="Phobius"/>
    </source>
</evidence>
<name>A0ABV7MEB0_9PROT</name>
<proteinExistence type="predicted"/>
<organism evidence="2 3">
    <name type="scientific">Parvularcula lutaonensis</name>
    <dbReference type="NCBI Taxonomy" id="491923"/>
    <lineage>
        <taxon>Bacteria</taxon>
        <taxon>Pseudomonadati</taxon>
        <taxon>Pseudomonadota</taxon>
        <taxon>Alphaproteobacteria</taxon>
        <taxon>Parvularculales</taxon>
        <taxon>Parvularculaceae</taxon>
        <taxon>Parvularcula</taxon>
    </lineage>
</organism>
<evidence type="ECO:0000313" key="3">
    <source>
        <dbReference type="Proteomes" id="UP001595607"/>
    </source>
</evidence>
<dbReference type="EMBL" id="JBHRVA010000003">
    <property type="protein sequence ID" value="MFC3303222.1"/>
    <property type="molecule type" value="Genomic_DNA"/>
</dbReference>
<evidence type="ECO:0008006" key="4">
    <source>
        <dbReference type="Google" id="ProtNLM"/>
    </source>
</evidence>
<keyword evidence="1" id="KW-0812">Transmembrane</keyword>
<dbReference type="Proteomes" id="UP001595607">
    <property type="component" value="Unassembled WGS sequence"/>
</dbReference>
<feature type="transmembrane region" description="Helical" evidence="1">
    <location>
        <begin position="110"/>
        <end position="128"/>
    </location>
</feature>
<keyword evidence="1" id="KW-1133">Transmembrane helix</keyword>
<reference evidence="3" key="1">
    <citation type="journal article" date="2019" name="Int. J. Syst. Evol. Microbiol.">
        <title>The Global Catalogue of Microorganisms (GCM) 10K type strain sequencing project: providing services to taxonomists for standard genome sequencing and annotation.</title>
        <authorList>
            <consortium name="The Broad Institute Genomics Platform"/>
            <consortium name="The Broad Institute Genome Sequencing Center for Infectious Disease"/>
            <person name="Wu L."/>
            <person name="Ma J."/>
        </authorList>
    </citation>
    <scope>NUCLEOTIDE SEQUENCE [LARGE SCALE GENOMIC DNA]</scope>
    <source>
        <strain evidence="3">KCTC 22245</strain>
    </source>
</reference>
<gene>
    <name evidence="2" type="ORF">ACFONP_10815</name>
</gene>
<feature type="transmembrane region" description="Helical" evidence="1">
    <location>
        <begin position="71"/>
        <end position="90"/>
    </location>
</feature>
<protein>
    <recommendedName>
        <fullName evidence="4">MAPEG family protein</fullName>
    </recommendedName>
</protein>
<sequence>MDPVALIAKFIVALAIIYLFVLGIIAIARPKLAWRFLSGFASTPQANALEAVIRAIIGVAVMVEAGSFRFAAFFFVFGAFLTVSAIAMLFMYRQHRSFAQKVVPPLKRLLWLYGLASIGLGIVLWRLWSPAY</sequence>
<keyword evidence="1" id="KW-0472">Membrane</keyword>
<feature type="transmembrane region" description="Helical" evidence="1">
    <location>
        <begin position="6"/>
        <end position="28"/>
    </location>
</feature>